<evidence type="ECO:0000256" key="1">
    <source>
        <dbReference type="SAM" id="Phobius"/>
    </source>
</evidence>
<feature type="transmembrane region" description="Helical" evidence="1">
    <location>
        <begin position="107"/>
        <end position="127"/>
    </location>
</feature>
<reference evidence="2" key="1">
    <citation type="submission" date="2015-08" db="EMBL/GenBank/DDBJ databases">
        <title>Complete DNA Sequence of Pseudomonas syringae pv. actinidiae, the Causal Agent of Kiwifruit Canker Disease.</title>
        <authorList>
            <person name="Rikkerink E.H.A."/>
            <person name="Fineran P.C."/>
        </authorList>
    </citation>
    <scope>NUCLEOTIDE SEQUENCE</scope>
    <source>
        <strain evidence="2">SkMP5</strain>
    </source>
</reference>
<dbReference type="GO" id="GO:0005886">
    <property type="term" value="C:plasma membrane"/>
    <property type="evidence" value="ECO:0007669"/>
    <property type="project" value="TreeGrafter"/>
</dbReference>
<dbReference type="Pfam" id="PF04247">
    <property type="entry name" value="SirB"/>
    <property type="match status" value="1"/>
</dbReference>
<evidence type="ECO:0000313" key="2">
    <source>
        <dbReference type="EMBL" id="GAP65604.1"/>
    </source>
</evidence>
<sequence length="137" mass="14995">MNRMALAYFYPQIKLLHIWCVALSGTLFLLRGSLRMAGVGFANHAALRYLSYAIDTTLLTAALMLVAILRQYPFVQGWLTVKVLLLAVYIALGTLALKRGRTPRARAVAFVAALAVYAFIVSVAIAHDPRGVFALLS</sequence>
<proteinExistence type="predicted"/>
<gene>
    <name evidence="2" type="ORF">MBSD_n0894</name>
</gene>
<feature type="transmembrane region" description="Helical" evidence="1">
    <location>
        <begin position="75"/>
        <end position="95"/>
    </location>
</feature>
<organism evidence="2">
    <name type="scientific">Mizugakiibacter sediminis</name>
    <dbReference type="NCBI Taxonomy" id="1475481"/>
    <lineage>
        <taxon>Bacteria</taxon>
        <taxon>Pseudomonadati</taxon>
        <taxon>Pseudomonadota</taxon>
        <taxon>Gammaproteobacteria</taxon>
        <taxon>Lysobacterales</taxon>
        <taxon>Rhodanobacteraceae</taxon>
        <taxon>Mizugakiibacter</taxon>
    </lineage>
</organism>
<feature type="transmembrane region" description="Helical" evidence="1">
    <location>
        <begin position="46"/>
        <end position="69"/>
    </location>
</feature>
<feature type="transmembrane region" description="Helical" evidence="1">
    <location>
        <begin position="16"/>
        <end position="34"/>
    </location>
</feature>
<keyword evidence="1" id="KW-0812">Transmembrane</keyword>
<dbReference type="AlphaFoldDB" id="A0A0K8QL62"/>
<evidence type="ECO:0000313" key="3">
    <source>
        <dbReference type="Proteomes" id="UP000253740"/>
    </source>
</evidence>
<dbReference type="PIRSF" id="PIRSF005610">
    <property type="entry name" value="SirB"/>
    <property type="match status" value="1"/>
</dbReference>
<dbReference type="Proteomes" id="UP000253740">
    <property type="component" value="Unassembled WGS sequence"/>
</dbReference>
<dbReference type="PANTHER" id="PTHR39594:SF1">
    <property type="entry name" value="PROTEIN YCHQ"/>
    <property type="match status" value="1"/>
</dbReference>
<protein>
    <submittedName>
        <fullName evidence="2">Up-regulator SirB</fullName>
    </submittedName>
</protein>
<keyword evidence="1" id="KW-0472">Membrane</keyword>
<dbReference type="PANTHER" id="PTHR39594">
    <property type="entry name" value="PROTEIN YCHQ"/>
    <property type="match status" value="1"/>
</dbReference>
<dbReference type="STRING" id="1475481.GCA_000953855_00907"/>
<keyword evidence="3" id="KW-1185">Reference proteome</keyword>
<keyword evidence="1" id="KW-1133">Transmembrane helix</keyword>
<accession>A0A0K8QL62</accession>
<dbReference type="EMBL" id="DF970163">
    <property type="protein sequence ID" value="GAP65604.1"/>
    <property type="molecule type" value="Genomic_DNA"/>
</dbReference>
<dbReference type="InterPro" id="IPR007360">
    <property type="entry name" value="SirB"/>
</dbReference>
<name>A0A0K8QL62_9GAMM</name>